<name>J9GEB4_9ZZZZ</name>
<gene>
    <name evidence="1" type="ORF">EVA_11787</name>
</gene>
<reference evidence="1" key="1">
    <citation type="journal article" date="2012" name="PLoS ONE">
        <title>Gene sets for utilization of primary and secondary nutrition supplies in the distal gut of endangered iberian lynx.</title>
        <authorList>
            <person name="Alcaide M."/>
            <person name="Messina E."/>
            <person name="Richter M."/>
            <person name="Bargiela R."/>
            <person name="Peplies J."/>
            <person name="Huws S.A."/>
            <person name="Newbold C.J."/>
            <person name="Golyshin P.N."/>
            <person name="Simon M.A."/>
            <person name="Lopez G."/>
            <person name="Yakimov M.M."/>
            <person name="Ferrer M."/>
        </authorList>
    </citation>
    <scope>NUCLEOTIDE SEQUENCE</scope>
</reference>
<sequence length="55" mass="6246">MPRPKSAACNTLLLILFILCFFYVYSLNITFFQFTITFKCLAPSSDFIVDPEGMG</sequence>
<dbReference type="EMBL" id="AMCI01003531">
    <property type="protein sequence ID" value="EJX00108.1"/>
    <property type="molecule type" value="Genomic_DNA"/>
</dbReference>
<protein>
    <submittedName>
        <fullName evidence="1">Secreted protein</fullName>
    </submittedName>
</protein>
<dbReference type="AlphaFoldDB" id="J9GEB4"/>
<accession>J9GEB4</accession>
<evidence type="ECO:0000313" key="1">
    <source>
        <dbReference type="EMBL" id="EJX00108.1"/>
    </source>
</evidence>
<proteinExistence type="predicted"/>
<organism evidence="1">
    <name type="scientific">gut metagenome</name>
    <dbReference type="NCBI Taxonomy" id="749906"/>
    <lineage>
        <taxon>unclassified sequences</taxon>
        <taxon>metagenomes</taxon>
        <taxon>organismal metagenomes</taxon>
    </lineage>
</organism>
<comment type="caution">
    <text evidence="1">The sequence shown here is derived from an EMBL/GenBank/DDBJ whole genome shotgun (WGS) entry which is preliminary data.</text>
</comment>